<evidence type="ECO:0000313" key="6">
    <source>
        <dbReference type="EMBL" id="BES86909.1"/>
    </source>
</evidence>
<dbReference type="InterPro" id="IPR011701">
    <property type="entry name" value="MFS"/>
</dbReference>
<keyword evidence="1 4" id="KW-0812">Transmembrane</keyword>
<evidence type="ECO:0000256" key="4">
    <source>
        <dbReference type="SAM" id="Phobius"/>
    </source>
</evidence>
<dbReference type="EMBL" id="AP028908">
    <property type="protein sequence ID" value="BES86909.1"/>
    <property type="molecule type" value="Genomic_DNA"/>
</dbReference>
<feature type="transmembrane region" description="Helical" evidence="4">
    <location>
        <begin position="310"/>
        <end position="333"/>
    </location>
</feature>
<dbReference type="AlphaFoldDB" id="A0AAN0KDL8"/>
<name>A0AAN0KDL8_9GAMM</name>
<dbReference type="PROSITE" id="PS50850">
    <property type="entry name" value="MFS"/>
    <property type="match status" value="1"/>
</dbReference>
<feature type="transmembrane region" description="Helical" evidence="4">
    <location>
        <begin position="373"/>
        <end position="394"/>
    </location>
</feature>
<feature type="domain" description="Major facilitator superfamily (MFS) profile" evidence="5">
    <location>
        <begin position="16"/>
        <end position="399"/>
    </location>
</feature>
<dbReference type="Gene3D" id="1.20.1250.20">
    <property type="entry name" value="MFS general substrate transporter like domains"/>
    <property type="match status" value="1"/>
</dbReference>
<proteinExistence type="predicted"/>
<dbReference type="Pfam" id="PF07690">
    <property type="entry name" value="MFS_1"/>
    <property type="match status" value="1"/>
</dbReference>
<evidence type="ECO:0000256" key="2">
    <source>
        <dbReference type="ARBA" id="ARBA00022989"/>
    </source>
</evidence>
<dbReference type="SUPFAM" id="SSF103473">
    <property type="entry name" value="MFS general substrate transporter"/>
    <property type="match status" value="1"/>
</dbReference>
<dbReference type="InterPro" id="IPR036259">
    <property type="entry name" value="MFS_trans_sf"/>
</dbReference>
<organism evidence="6 7">
    <name type="scientific">Pectobacterium araliae</name>
    <dbReference type="NCBI Taxonomy" id="3073862"/>
    <lineage>
        <taxon>Bacteria</taxon>
        <taxon>Pseudomonadati</taxon>
        <taxon>Pseudomonadota</taxon>
        <taxon>Gammaproteobacteria</taxon>
        <taxon>Enterobacterales</taxon>
        <taxon>Pectobacteriaceae</taxon>
        <taxon>Pectobacterium</taxon>
    </lineage>
</organism>
<feature type="transmembrane region" description="Helical" evidence="4">
    <location>
        <begin position="218"/>
        <end position="239"/>
    </location>
</feature>
<keyword evidence="7" id="KW-1185">Reference proteome</keyword>
<feature type="transmembrane region" description="Helical" evidence="4">
    <location>
        <begin position="82"/>
        <end position="103"/>
    </location>
</feature>
<dbReference type="PANTHER" id="PTHR23546:SF1">
    <property type="entry name" value="MEMBRANE PROTEIN"/>
    <property type="match status" value="1"/>
</dbReference>
<keyword evidence="2 4" id="KW-1133">Transmembrane helix</keyword>
<feature type="transmembrane region" description="Helical" evidence="4">
    <location>
        <begin position="345"/>
        <end position="367"/>
    </location>
</feature>
<dbReference type="Proteomes" id="UP001377830">
    <property type="component" value="Chromosome"/>
</dbReference>
<feature type="transmembrane region" description="Helical" evidence="4">
    <location>
        <begin position="151"/>
        <end position="175"/>
    </location>
</feature>
<dbReference type="InterPro" id="IPR020846">
    <property type="entry name" value="MFS_dom"/>
</dbReference>
<reference evidence="7" key="1">
    <citation type="journal article" date="2024" name="Int. J. Syst. Evol. Microbiol.">
        <title>Pectobacterium araliae sp. nov., a pathogen causing bacterial soft rot of Japanese angelica tree in Japan.</title>
        <authorList>
            <person name="Sawada H."/>
            <person name="Someya N."/>
            <person name="Morohoshi T."/>
            <person name="Ono M."/>
            <person name="Satou M."/>
        </authorList>
    </citation>
    <scope>NUCLEOTIDE SEQUENCE [LARGE SCALE GENOMIC DNA]</scope>
    <source>
        <strain evidence="7">MAFF 302110</strain>
    </source>
</reference>
<evidence type="ECO:0000313" key="7">
    <source>
        <dbReference type="Proteomes" id="UP001377830"/>
    </source>
</evidence>
<dbReference type="GO" id="GO:0022857">
    <property type="term" value="F:transmembrane transporter activity"/>
    <property type="evidence" value="ECO:0007669"/>
    <property type="project" value="InterPro"/>
</dbReference>
<feature type="transmembrane region" description="Helical" evidence="4">
    <location>
        <begin position="49"/>
        <end position="70"/>
    </location>
</feature>
<feature type="transmembrane region" description="Helical" evidence="4">
    <location>
        <begin position="259"/>
        <end position="279"/>
    </location>
</feature>
<dbReference type="RefSeq" id="WP_261849363.1">
    <property type="nucleotide sequence ID" value="NZ_AP028908.1"/>
</dbReference>
<protein>
    <submittedName>
        <fullName evidence="6">MFS transporter</fullName>
    </submittedName>
</protein>
<feature type="transmembrane region" description="Helical" evidence="4">
    <location>
        <begin position="20"/>
        <end position="43"/>
    </location>
</feature>
<accession>A0AAN0KDL8</accession>
<evidence type="ECO:0000259" key="5">
    <source>
        <dbReference type="PROSITE" id="PS50850"/>
    </source>
</evidence>
<dbReference type="KEGG" id="parl:PEC302110_40060"/>
<feature type="transmembrane region" description="Helical" evidence="4">
    <location>
        <begin position="115"/>
        <end position="139"/>
    </location>
</feature>
<evidence type="ECO:0000256" key="1">
    <source>
        <dbReference type="ARBA" id="ARBA00022692"/>
    </source>
</evidence>
<keyword evidence="3 4" id="KW-0472">Membrane</keyword>
<gene>
    <name evidence="6" type="ORF">PEC302110_40060</name>
</gene>
<dbReference type="PANTHER" id="PTHR23546">
    <property type="entry name" value="TRANSPORT PROTEIN"/>
    <property type="match status" value="1"/>
</dbReference>
<feature type="transmembrane region" description="Helical" evidence="4">
    <location>
        <begin position="286"/>
        <end position="304"/>
    </location>
</feature>
<feature type="transmembrane region" description="Helical" evidence="4">
    <location>
        <begin position="181"/>
        <end position="198"/>
    </location>
</feature>
<sequence>MYDSLKKTQYENAPKPIWPLALCAGLLGLGQNGLLVVLPQLVAMTGLSLSVWAGLLMFGSILFLPSSPWWGRQAEIQGCKRVVLSALIGCLVSFCLMAFVVWGMAEERVGTDWGVIGLIASRMIYGLSVSGLVPAAQTWAMQRAGMEKRMAALATISSGLSCGRLLGPPIAALSLGVSPQAPLWLMVFAPLVALMLMVRQPNDPPMPPIPSQSAHLRIGMLPFLLLALLLAASISMMQLGLAPHLTPLYPDAVNQVSHHIALLLSTAAASTLLAQFLLVRPQRLSPMPLLCLAALLMVTGLLMMTISTLVALYCGIALASFGSAMATPGYQLLLNDHLTTGKGAGMIATSHTLGYGLSALLVPLVAAHYGEQALISTALLLSLCFLSCCGWLFYHHQTKR</sequence>
<evidence type="ECO:0000256" key="3">
    <source>
        <dbReference type="ARBA" id="ARBA00023136"/>
    </source>
</evidence>